<dbReference type="PATRIC" id="fig|1121477.3.peg.2003"/>
<reference evidence="2 4" key="2">
    <citation type="submission" date="2016-11" db="EMBL/GenBank/DDBJ databases">
        <authorList>
            <person name="Jaros S."/>
            <person name="Januszkiewicz K."/>
            <person name="Wedrychowicz H."/>
        </authorList>
    </citation>
    <scope>NUCLEOTIDE SEQUENCE [LARGE SCALE GENOMIC DNA]</scope>
    <source>
        <strain evidence="2 4">DSM 17137</strain>
    </source>
</reference>
<proteinExistence type="predicted"/>
<evidence type="ECO:0000313" key="3">
    <source>
        <dbReference type="Proteomes" id="UP000033608"/>
    </source>
</evidence>
<dbReference type="OrthoDB" id="7950561at2"/>
<dbReference type="Proteomes" id="UP000033608">
    <property type="component" value="Unassembled WGS sequence"/>
</dbReference>
<keyword evidence="3" id="KW-1185">Reference proteome</keyword>
<evidence type="ECO:0000313" key="1">
    <source>
        <dbReference type="EMBL" id="KKB86023.1"/>
    </source>
</evidence>
<name>A0A0F5LUN0_9HYPH</name>
<evidence type="ECO:0000313" key="4">
    <source>
        <dbReference type="Proteomes" id="UP000184533"/>
    </source>
</evidence>
<dbReference type="RefSeq" id="WP_046134127.1">
    <property type="nucleotide sequence ID" value="NZ_FQVC01000022.1"/>
</dbReference>
<organism evidence="1 3">
    <name type="scientific">Devosia limi DSM 17137</name>
    <dbReference type="NCBI Taxonomy" id="1121477"/>
    <lineage>
        <taxon>Bacteria</taxon>
        <taxon>Pseudomonadati</taxon>
        <taxon>Pseudomonadota</taxon>
        <taxon>Alphaproteobacteria</taxon>
        <taxon>Hyphomicrobiales</taxon>
        <taxon>Devosiaceae</taxon>
        <taxon>Devosia</taxon>
    </lineage>
</organism>
<dbReference type="AlphaFoldDB" id="A0A0F5LUN0"/>
<dbReference type="Proteomes" id="UP000184533">
    <property type="component" value="Unassembled WGS sequence"/>
</dbReference>
<evidence type="ECO:0000313" key="2">
    <source>
        <dbReference type="EMBL" id="SHG00574.1"/>
    </source>
</evidence>
<reference evidence="1 3" key="1">
    <citation type="submission" date="2015-03" db="EMBL/GenBank/DDBJ databases">
        <authorList>
            <person name="Hassan Y.I."/>
            <person name="Lepp D."/>
            <person name="Zhou T."/>
        </authorList>
    </citation>
    <scope>NUCLEOTIDE SEQUENCE [LARGE SCALE GENOMIC DNA]</scope>
    <source>
        <strain evidence="1 3">DSM 17137</strain>
    </source>
</reference>
<dbReference type="EMBL" id="FQVC01000022">
    <property type="protein sequence ID" value="SHG00574.1"/>
    <property type="molecule type" value="Genomic_DNA"/>
</dbReference>
<accession>A0A0F5LUN0</accession>
<dbReference type="EMBL" id="LAJF01000042">
    <property type="protein sequence ID" value="KKB86023.1"/>
    <property type="molecule type" value="Genomic_DNA"/>
</dbReference>
<protein>
    <submittedName>
        <fullName evidence="1">Uncharacterized protein</fullName>
    </submittedName>
</protein>
<gene>
    <name evidence="2" type="ORF">SAMN02745223_04120</name>
    <name evidence="1" type="ORF">VW29_04625</name>
</gene>
<sequence>MSHNALDQRSVLLRAENPIRRKILSRLIAAAIAWWTRPRRPADLPAYLREDIGLPPEYQPVYWLQNPINPNDPDPLQRPRL</sequence>